<dbReference type="AlphaFoldDB" id="D2V246"/>
<dbReference type="SMART" id="SM00248">
    <property type="entry name" value="ANK"/>
    <property type="match status" value="2"/>
</dbReference>
<dbReference type="GO" id="GO:0004842">
    <property type="term" value="F:ubiquitin-protein transferase activity"/>
    <property type="evidence" value="ECO:0007669"/>
    <property type="project" value="TreeGrafter"/>
</dbReference>
<dbReference type="PANTHER" id="PTHR24171:SF8">
    <property type="entry name" value="BRCA1-ASSOCIATED RING DOMAIN PROTEIN 1"/>
    <property type="match status" value="1"/>
</dbReference>
<feature type="repeat" description="ANK" evidence="3">
    <location>
        <begin position="72"/>
        <end position="104"/>
    </location>
</feature>
<evidence type="ECO:0000256" key="1">
    <source>
        <dbReference type="ARBA" id="ARBA00022737"/>
    </source>
</evidence>
<reference evidence="4 5" key="1">
    <citation type="journal article" date="2010" name="Cell">
        <title>The genome of Naegleria gruberi illuminates early eukaryotic versatility.</title>
        <authorList>
            <person name="Fritz-Laylin L.K."/>
            <person name="Prochnik S.E."/>
            <person name="Ginger M.L."/>
            <person name="Dacks J.B."/>
            <person name="Carpenter M.L."/>
            <person name="Field M.C."/>
            <person name="Kuo A."/>
            <person name="Paredez A."/>
            <person name="Chapman J."/>
            <person name="Pham J."/>
            <person name="Shu S."/>
            <person name="Neupane R."/>
            <person name="Cipriano M."/>
            <person name="Mancuso J."/>
            <person name="Tu H."/>
            <person name="Salamov A."/>
            <person name="Lindquist E."/>
            <person name="Shapiro H."/>
            <person name="Lucas S."/>
            <person name="Grigoriev I.V."/>
            <person name="Cande W.Z."/>
            <person name="Fulton C."/>
            <person name="Rokhsar D.S."/>
            <person name="Dawson S.C."/>
        </authorList>
    </citation>
    <scope>NUCLEOTIDE SEQUENCE [LARGE SCALE GENOMIC DNA]</scope>
    <source>
        <strain evidence="4 5">NEG-M</strain>
    </source>
</reference>
<dbReference type="InterPro" id="IPR002110">
    <property type="entry name" value="Ankyrin_rpt"/>
</dbReference>
<dbReference type="OMA" id="ADMHYIN"/>
<dbReference type="InterPro" id="IPR036770">
    <property type="entry name" value="Ankyrin_rpt-contain_sf"/>
</dbReference>
<dbReference type="PROSITE" id="PS50297">
    <property type="entry name" value="ANK_REP_REGION"/>
    <property type="match status" value="1"/>
</dbReference>
<gene>
    <name evidence="4" type="ORF">NAEGRDRAFT_62875</name>
</gene>
<dbReference type="GO" id="GO:0085020">
    <property type="term" value="P:protein K6-linked ubiquitination"/>
    <property type="evidence" value="ECO:0007669"/>
    <property type="project" value="TreeGrafter"/>
</dbReference>
<dbReference type="EMBL" id="GG738849">
    <property type="protein sequence ID" value="EFC48840.1"/>
    <property type="molecule type" value="Genomic_DNA"/>
</dbReference>
<dbReference type="InParanoid" id="D2V246"/>
<evidence type="ECO:0000256" key="3">
    <source>
        <dbReference type="PROSITE-ProRule" id="PRU00023"/>
    </source>
</evidence>
<keyword evidence="1" id="KW-0677">Repeat</keyword>
<evidence type="ECO:0000313" key="4">
    <source>
        <dbReference type="EMBL" id="EFC48840.1"/>
    </source>
</evidence>
<evidence type="ECO:0000256" key="2">
    <source>
        <dbReference type="ARBA" id="ARBA00023043"/>
    </source>
</evidence>
<dbReference type="PANTHER" id="PTHR24171">
    <property type="entry name" value="ANKYRIN REPEAT DOMAIN-CONTAINING PROTEIN 39-RELATED"/>
    <property type="match status" value="1"/>
</dbReference>
<dbReference type="Proteomes" id="UP000006671">
    <property type="component" value="Unassembled WGS sequence"/>
</dbReference>
<dbReference type="OrthoDB" id="194358at2759"/>
<dbReference type="STRING" id="5762.D2V246"/>
<name>D2V246_NAEGR</name>
<dbReference type="Pfam" id="PF13637">
    <property type="entry name" value="Ank_4"/>
    <property type="match status" value="1"/>
</dbReference>
<dbReference type="SUPFAM" id="SSF48403">
    <property type="entry name" value="Ankyrin repeat"/>
    <property type="match status" value="1"/>
</dbReference>
<keyword evidence="2 3" id="KW-0040">ANK repeat</keyword>
<sequence length="195" mass="21935">MSSSLRALRKVDEGEFDLSKAHHVRLISLIRTQIAHPTGDGEIIKQATNGNLTKLKECLENGSCIDEVGDSGRINALMMAIHKGHNEMVKYLLDQGADMHYINHSPYCDTALHWAAYYKNPQACKMLLERGALGDIPNYSGVTPLDDARNHCKQCEALIQEYLECSLVARKRIEKFREMLLKNPSLDVEIIVTNL</sequence>
<accession>D2V246</accession>
<dbReference type="PROSITE" id="PS50088">
    <property type="entry name" value="ANK_REPEAT"/>
    <property type="match status" value="1"/>
</dbReference>
<keyword evidence="5" id="KW-1185">Reference proteome</keyword>
<evidence type="ECO:0000313" key="5">
    <source>
        <dbReference type="Proteomes" id="UP000006671"/>
    </source>
</evidence>
<dbReference type="Gene3D" id="1.25.40.20">
    <property type="entry name" value="Ankyrin repeat-containing domain"/>
    <property type="match status" value="1"/>
</dbReference>
<protein>
    <submittedName>
        <fullName evidence="4">Predicted protein</fullName>
    </submittedName>
</protein>
<dbReference type="VEuPathDB" id="AmoebaDB:NAEGRDRAFT_62875"/>
<dbReference type="RefSeq" id="XP_002681584.1">
    <property type="nucleotide sequence ID" value="XM_002681538.1"/>
</dbReference>
<proteinExistence type="predicted"/>
<dbReference type="KEGG" id="ngr:NAEGRDRAFT_62875"/>
<dbReference type="GeneID" id="8861365"/>
<organism evidence="5">
    <name type="scientific">Naegleria gruberi</name>
    <name type="common">Amoeba</name>
    <dbReference type="NCBI Taxonomy" id="5762"/>
    <lineage>
        <taxon>Eukaryota</taxon>
        <taxon>Discoba</taxon>
        <taxon>Heterolobosea</taxon>
        <taxon>Tetramitia</taxon>
        <taxon>Eutetramitia</taxon>
        <taxon>Vahlkampfiidae</taxon>
        <taxon>Naegleria</taxon>
    </lineage>
</organism>